<keyword evidence="3" id="KW-0547">Nucleotide-binding</keyword>
<dbReference type="InterPro" id="IPR003593">
    <property type="entry name" value="AAA+_ATPase"/>
</dbReference>
<keyword evidence="11" id="KW-1185">Reference proteome</keyword>
<dbReference type="SMART" id="SM00382">
    <property type="entry name" value="AAA"/>
    <property type="match status" value="1"/>
</dbReference>
<evidence type="ECO:0000256" key="6">
    <source>
        <dbReference type="ARBA" id="ARBA00023136"/>
    </source>
</evidence>
<dbReference type="Pfam" id="PF00005">
    <property type="entry name" value="ABC_tran"/>
    <property type="match status" value="1"/>
</dbReference>
<evidence type="ECO:0000256" key="7">
    <source>
        <dbReference type="SAM" id="Phobius"/>
    </source>
</evidence>
<dbReference type="PROSITE" id="PS50929">
    <property type="entry name" value="ABC_TM1F"/>
    <property type="match status" value="1"/>
</dbReference>
<keyword evidence="6 7" id="KW-0472">Membrane</keyword>
<dbReference type="CDD" id="cd18584">
    <property type="entry name" value="ABC_6TM_AarD_CydD"/>
    <property type="match status" value="1"/>
</dbReference>
<organism evidence="10 11">
    <name type="scientific">Liquorilactobacillus satsumensis DSM 16230 = JCM 12392</name>
    <dbReference type="NCBI Taxonomy" id="1423801"/>
    <lineage>
        <taxon>Bacteria</taxon>
        <taxon>Bacillati</taxon>
        <taxon>Bacillota</taxon>
        <taxon>Bacilli</taxon>
        <taxon>Lactobacillales</taxon>
        <taxon>Lactobacillaceae</taxon>
        <taxon>Liquorilactobacillus</taxon>
    </lineage>
</organism>
<accession>A0A0R1V9P7</accession>
<feature type="domain" description="ABC transmembrane type-1" evidence="9">
    <location>
        <begin position="18"/>
        <end position="299"/>
    </location>
</feature>
<evidence type="ECO:0000313" key="11">
    <source>
        <dbReference type="Proteomes" id="UP000051166"/>
    </source>
</evidence>
<dbReference type="Proteomes" id="UP000051166">
    <property type="component" value="Unassembled WGS sequence"/>
</dbReference>
<evidence type="ECO:0000256" key="5">
    <source>
        <dbReference type="ARBA" id="ARBA00022989"/>
    </source>
</evidence>
<dbReference type="PROSITE" id="PS50893">
    <property type="entry name" value="ABC_TRANSPORTER_2"/>
    <property type="match status" value="1"/>
</dbReference>
<dbReference type="InterPro" id="IPR027417">
    <property type="entry name" value="P-loop_NTPase"/>
</dbReference>
<dbReference type="EMBL" id="AZFQ01000011">
    <property type="protein sequence ID" value="KRM00324.1"/>
    <property type="molecule type" value="Genomic_DNA"/>
</dbReference>
<dbReference type="GO" id="GO:0042883">
    <property type="term" value="P:cysteine transport"/>
    <property type="evidence" value="ECO:0007669"/>
    <property type="project" value="InterPro"/>
</dbReference>
<dbReference type="InterPro" id="IPR039421">
    <property type="entry name" value="Type_1_exporter"/>
</dbReference>
<dbReference type="InterPro" id="IPR003439">
    <property type="entry name" value="ABC_transporter-like_ATP-bd"/>
</dbReference>
<gene>
    <name evidence="10" type="ORF">FD50_GL001583</name>
</gene>
<dbReference type="InterPro" id="IPR011527">
    <property type="entry name" value="ABC1_TM_dom"/>
</dbReference>
<evidence type="ECO:0000259" key="9">
    <source>
        <dbReference type="PROSITE" id="PS50929"/>
    </source>
</evidence>
<dbReference type="GO" id="GO:0034040">
    <property type="term" value="F:ATPase-coupled lipid transmembrane transporter activity"/>
    <property type="evidence" value="ECO:0007669"/>
    <property type="project" value="TreeGrafter"/>
</dbReference>
<evidence type="ECO:0000256" key="1">
    <source>
        <dbReference type="ARBA" id="ARBA00004651"/>
    </source>
</evidence>
<dbReference type="SUPFAM" id="SSF52540">
    <property type="entry name" value="P-loop containing nucleoside triphosphate hydrolases"/>
    <property type="match status" value="1"/>
</dbReference>
<dbReference type="GO" id="GO:0140359">
    <property type="term" value="F:ABC-type transporter activity"/>
    <property type="evidence" value="ECO:0007669"/>
    <property type="project" value="InterPro"/>
</dbReference>
<comment type="subcellular location">
    <subcellularLocation>
        <location evidence="1">Cell membrane</location>
        <topology evidence="1">Multi-pass membrane protein</topology>
    </subcellularLocation>
</comment>
<feature type="transmembrane region" description="Helical" evidence="7">
    <location>
        <begin position="50"/>
        <end position="69"/>
    </location>
</feature>
<dbReference type="PATRIC" id="fig|1423801.4.peg.1620"/>
<feature type="transmembrane region" description="Helical" evidence="7">
    <location>
        <begin position="15"/>
        <end position="38"/>
    </location>
</feature>
<keyword evidence="4 10" id="KW-0067">ATP-binding</keyword>
<dbReference type="PANTHER" id="PTHR24221:SF614">
    <property type="entry name" value="GLUTATHIONE_L-CYSTEINE TRANSPORT SYSTEM ATP-BINDING_PERMEASE PROTEIN CYDC"/>
    <property type="match status" value="1"/>
</dbReference>
<dbReference type="InterPro" id="IPR036640">
    <property type="entry name" value="ABC1_TM_sf"/>
</dbReference>
<dbReference type="Pfam" id="PF00664">
    <property type="entry name" value="ABC_membrane"/>
    <property type="match status" value="1"/>
</dbReference>
<keyword evidence="2 7" id="KW-0812">Transmembrane</keyword>
<dbReference type="GO" id="GO:0005886">
    <property type="term" value="C:plasma membrane"/>
    <property type="evidence" value="ECO:0007669"/>
    <property type="project" value="UniProtKB-SubCell"/>
</dbReference>
<name>A0A0R1V9P7_9LACO</name>
<evidence type="ECO:0000313" key="10">
    <source>
        <dbReference type="EMBL" id="KRM00324.1"/>
    </source>
</evidence>
<comment type="caution">
    <text evidence="10">The sequence shown here is derived from an EMBL/GenBank/DDBJ whole genome shotgun (WGS) entry which is preliminary data.</text>
</comment>
<feature type="transmembrane region" description="Helical" evidence="7">
    <location>
        <begin position="131"/>
        <end position="152"/>
    </location>
</feature>
<reference evidence="10 11" key="1">
    <citation type="journal article" date="2015" name="Genome Announc.">
        <title>Expanding the biotechnology potential of lactobacilli through comparative genomics of 213 strains and associated genera.</title>
        <authorList>
            <person name="Sun Z."/>
            <person name="Harris H.M."/>
            <person name="McCann A."/>
            <person name="Guo C."/>
            <person name="Argimon S."/>
            <person name="Zhang W."/>
            <person name="Yang X."/>
            <person name="Jeffery I.B."/>
            <person name="Cooney J.C."/>
            <person name="Kagawa T.F."/>
            <person name="Liu W."/>
            <person name="Song Y."/>
            <person name="Salvetti E."/>
            <person name="Wrobel A."/>
            <person name="Rasinkangas P."/>
            <person name="Parkhill J."/>
            <person name="Rea M.C."/>
            <person name="O'Sullivan O."/>
            <person name="Ritari J."/>
            <person name="Douillard F.P."/>
            <person name="Paul Ross R."/>
            <person name="Yang R."/>
            <person name="Briner A.E."/>
            <person name="Felis G.E."/>
            <person name="de Vos W.M."/>
            <person name="Barrangou R."/>
            <person name="Klaenhammer T.R."/>
            <person name="Caufield P.W."/>
            <person name="Cui Y."/>
            <person name="Zhang H."/>
            <person name="O'Toole P.W."/>
        </authorList>
    </citation>
    <scope>NUCLEOTIDE SEQUENCE [LARGE SCALE GENOMIC DNA]</scope>
    <source>
        <strain evidence="10 11">DSM 16230</strain>
    </source>
</reference>
<dbReference type="SUPFAM" id="SSF90123">
    <property type="entry name" value="ABC transporter transmembrane region"/>
    <property type="match status" value="1"/>
</dbReference>
<evidence type="ECO:0000256" key="2">
    <source>
        <dbReference type="ARBA" id="ARBA00022692"/>
    </source>
</evidence>
<dbReference type="GO" id="GO:0016887">
    <property type="term" value="F:ATP hydrolysis activity"/>
    <property type="evidence" value="ECO:0007669"/>
    <property type="project" value="InterPro"/>
</dbReference>
<dbReference type="Gene3D" id="3.40.50.300">
    <property type="entry name" value="P-loop containing nucleotide triphosphate hydrolases"/>
    <property type="match status" value="1"/>
</dbReference>
<feature type="transmembrane region" description="Helical" evidence="7">
    <location>
        <begin position="158"/>
        <end position="178"/>
    </location>
</feature>
<dbReference type="PANTHER" id="PTHR24221">
    <property type="entry name" value="ATP-BINDING CASSETTE SUB-FAMILY B"/>
    <property type="match status" value="1"/>
</dbReference>
<dbReference type="InterPro" id="IPR014216">
    <property type="entry name" value="ABC_transptr_CydD"/>
</dbReference>
<evidence type="ECO:0000256" key="3">
    <source>
        <dbReference type="ARBA" id="ARBA00022741"/>
    </source>
</evidence>
<keyword evidence="5 7" id="KW-1133">Transmembrane helix</keyword>
<evidence type="ECO:0000259" key="8">
    <source>
        <dbReference type="PROSITE" id="PS50893"/>
    </source>
</evidence>
<dbReference type="RefSeq" id="WP_056959555.1">
    <property type="nucleotide sequence ID" value="NZ_AZFQ01000011.1"/>
</dbReference>
<dbReference type="InterPro" id="IPR017871">
    <property type="entry name" value="ABC_transporter-like_CS"/>
</dbReference>
<dbReference type="GO" id="GO:0005524">
    <property type="term" value="F:ATP binding"/>
    <property type="evidence" value="ECO:0007669"/>
    <property type="project" value="UniProtKB-KW"/>
</dbReference>
<sequence>MIDKQLLSLPGIKKILGILTGLAFVQGLAIVGQAYFLAKTIVGLWNGGKLGTQTGWIILFLLCFGLRHFMVYGRDKLLDAFAAKQAAWLRKRLLGKIFRVGPQIVQTNGTGNVTTMALEGMDQVENYFHLILAKVIGLMVVPWLILLAVWYFDWKSGAFLLAIFPLIIVFMVVLGYAAQAKADRQYKTYQMLANHFVDSLRGIDTLKFFGLSKRYARSIFKTSERFRKATINTLKIAILSTFALDFFTTLSIAVVAVLLGLRLLNGQISLFPALTVLILSPEYFLPIRDFSGDYHATLDGKNALSALQKILTITEPQIKQISIEQWQPTSRLELKEANFAYEKGQPALAAISLDTVGYQKVGIIGLSGSGKSTLINVLSGFLQPQKGQVSFGGHQTNSFAQREWQKQLLYLPQNPYIFKATLRENIAFYNPEATPTQIGQALKVVGLSQLVAQLPEGLETVIGEGARELSGGQSQRIALARIFLDQTRKVLLFDEPTAHLDIETEIELKERMLPLMEDHLVFFATHRLHWMQQMDQIIVMEDGKVAEMGTLADLQRKNGAFVRLSRSLRRI</sequence>
<protein>
    <submittedName>
        <fullName evidence="10">Transport ATP-binding protein CydC</fullName>
    </submittedName>
</protein>
<dbReference type="Gene3D" id="1.20.1560.10">
    <property type="entry name" value="ABC transporter type 1, transmembrane domain"/>
    <property type="match status" value="1"/>
</dbReference>
<dbReference type="STRING" id="1423801.FD50_GL001583"/>
<proteinExistence type="predicted"/>
<dbReference type="OrthoDB" id="9806127at2"/>
<evidence type="ECO:0000256" key="4">
    <source>
        <dbReference type="ARBA" id="ARBA00022840"/>
    </source>
</evidence>
<dbReference type="AlphaFoldDB" id="A0A0R1V9P7"/>
<feature type="transmembrane region" description="Helical" evidence="7">
    <location>
        <begin position="236"/>
        <end position="261"/>
    </location>
</feature>
<dbReference type="GeneID" id="98307091"/>
<feature type="domain" description="ABC transporter" evidence="8">
    <location>
        <begin position="332"/>
        <end position="567"/>
    </location>
</feature>
<dbReference type="PROSITE" id="PS00211">
    <property type="entry name" value="ABC_TRANSPORTER_1"/>
    <property type="match status" value="1"/>
</dbReference>
<dbReference type="NCBIfam" id="TIGR02857">
    <property type="entry name" value="CydD"/>
    <property type="match status" value="1"/>
</dbReference>